<comment type="function">
    <text evidence="11">Mediates influx of magnesium ions. Alternates between open and closed states. Activated by low cytoplasmic Mg(2+) levels. Inactive when cytoplasmic Mg(2+) levels are high.</text>
</comment>
<dbReference type="GO" id="GO:0015087">
    <property type="term" value="F:cobalt ion transmembrane transporter activity"/>
    <property type="evidence" value="ECO:0007669"/>
    <property type="project" value="TreeGrafter"/>
</dbReference>
<evidence type="ECO:0000256" key="6">
    <source>
        <dbReference type="ARBA" id="ARBA00022842"/>
    </source>
</evidence>
<keyword evidence="6" id="KW-0460">Magnesium</keyword>
<name>D4S2B4_9FIRM</name>
<dbReference type="Proteomes" id="UP000006238">
    <property type="component" value="Unassembled WGS sequence"/>
</dbReference>
<feature type="transmembrane region" description="Helical" evidence="12">
    <location>
        <begin position="264"/>
        <end position="284"/>
    </location>
</feature>
<evidence type="ECO:0000256" key="2">
    <source>
        <dbReference type="ARBA" id="ARBA00009765"/>
    </source>
</evidence>
<evidence type="ECO:0000256" key="7">
    <source>
        <dbReference type="ARBA" id="ARBA00022989"/>
    </source>
</evidence>
<dbReference type="GO" id="GO:0005886">
    <property type="term" value="C:plasma membrane"/>
    <property type="evidence" value="ECO:0007669"/>
    <property type="project" value="UniProtKB-SubCell"/>
</dbReference>
<sequence>MQYTDNSCLFAVMSTAEFRERKEEFAYKKEMLHSLGSIRYCKAELFKECILGTIRLPQKNEQKKAQLSFGFYLTGRKVFFVEDEGKMKAWIEKQTEMFQEVDTPKQLLLRIMEHMIEEDTLYFSHMESELDKLEEKISGGTGSNNNFFTSLIKHRQKLSEFNIYYEQLIDIAELFSTCDFYQSEQDTQGWDRFMHRVEQLQNHVHLLRENVLQIRELYQSMQDAHQNKIMAVITIVTTIFLPLTLITGWYGMNFVYMPELQWRYGYFAVIMISLIIVIAEIIYFKKKKFF</sequence>
<keyword evidence="4" id="KW-1003">Cell membrane</keyword>
<evidence type="ECO:0000313" key="13">
    <source>
        <dbReference type="EMBL" id="EFF67671.1"/>
    </source>
</evidence>
<keyword evidence="7 12" id="KW-1133">Transmembrane helix</keyword>
<evidence type="ECO:0000256" key="3">
    <source>
        <dbReference type="ARBA" id="ARBA00022448"/>
    </source>
</evidence>
<accession>D4S2B4</accession>
<keyword evidence="8" id="KW-0406">Ion transport</keyword>
<keyword evidence="5 12" id="KW-0812">Transmembrane</keyword>
<dbReference type="Gene3D" id="1.20.58.340">
    <property type="entry name" value="Magnesium transport protein CorA, transmembrane region"/>
    <property type="match status" value="2"/>
</dbReference>
<evidence type="ECO:0000256" key="11">
    <source>
        <dbReference type="ARBA" id="ARBA00045497"/>
    </source>
</evidence>
<keyword evidence="9 12" id="KW-0472">Membrane</keyword>
<reference evidence="13 14" key="1">
    <citation type="submission" date="2010-02" db="EMBL/GenBank/DDBJ databases">
        <authorList>
            <person name="Weinstock G."/>
            <person name="Sodergren E."/>
            <person name="Clifton S."/>
            <person name="Fulton L."/>
            <person name="Fulton B."/>
            <person name="Courtney L."/>
            <person name="Fronick C."/>
            <person name="Harrison M."/>
            <person name="Strong C."/>
            <person name="Farmer C."/>
            <person name="Delahaunty K."/>
            <person name="Markovic C."/>
            <person name="Hall O."/>
            <person name="Minx P."/>
            <person name="Tomlinson C."/>
            <person name="Mitreva M."/>
            <person name="Nelson J."/>
            <person name="Hou S."/>
            <person name="Wollam A."/>
            <person name="Pepin K.H."/>
            <person name="Johnson M."/>
            <person name="Bhonagiri V."/>
            <person name="Zhang X."/>
            <person name="Suruliraj S."/>
            <person name="Warren W."/>
            <person name="Chinwalla A."/>
            <person name="Mardis E.R."/>
            <person name="Wilson R.K."/>
        </authorList>
    </citation>
    <scope>NUCLEOTIDE SEQUENCE [LARGE SCALE GENOMIC DNA]</scope>
    <source>
        <strain evidence="13 14">DSM 2876</strain>
    </source>
</reference>
<evidence type="ECO:0000256" key="9">
    <source>
        <dbReference type="ARBA" id="ARBA00023136"/>
    </source>
</evidence>
<dbReference type="CDD" id="cd12826">
    <property type="entry name" value="EcCorA_ZntB-like_u1"/>
    <property type="match status" value="1"/>
</dbReference>
<organism evidence="13 14">
    <name type="scientific">Eshraghiella crossota DSM 2876</name>
    <dbReference type="NCBI Taxonomy" id="511680"/>
    <lineage>
        <taxon>Bacteria</taxon>
        <taxon>Bacillati</taxon>
        <taxon>Bacillota</taxon>
        <taxon>Clostridia</taxon>
        <taxon>Lachnospirales</taxon>
        <taxon>Lachnospiraceae</taxon>
        <taxon>Eshraghiella</taxon>
    </lineage>
</organism>
<keyword evidence="14" id="KW-1185">Reference proteome</keyword>
<dbReference type="FunFam" id="1.20.58.340:FF:000004">
    <property type="entry name" value="Magnesium transport protein CorA"/>
    <property type="match status" value="1"/>
</dbReference>
<dbReference type="PANTHER" id="PTHR46494:SF1">
    <property type="entry name" value="CORA FAMILY METAL ION TRANSPORTER (EUROFUNG)"/>
    <property type="match status" value="1"/>
</dbReference>
<dbReference type="eggNOG" id="COG0598">
    <property type="taxonomic scope" value="Bacteria"/>
</dbReference>
<evidence type="ECO:0000313" key="14">
    <source>
        <dbReference type="Proteomes" id="UP000006238"/>
    </source>
</evidence>
<comment type="caution">
    <text evidence="13">The sequence shown here is derived from an EMBL/GenBank/DDBJ whole genome shotgun (WGS) entry which is preliminary data.</text>
</comment>
<dbReference type="InterPro" id="IPR045863">
    <property type="entry name" value="CorA_TM1_TM2"/>
</dbReference>
<comment type="similarity">
    <text evidence="2">Belongs to the CorA metal ion transporter (MIT) (TC 1.A.35) family.</text>
</comment>
<dbReference type="GO" id="GO:0015095">
    <property type="term" value="F:magnesium ion transmembrane transporter activity"/>
    <property type="evidence" value="ECO:0007669"/>
    <property type="project" value="TreeGrafter"/>
</dbReference>
<evidence type="ECO:0000256" key="8">
    <source>
        <dbReference type="ARBA" id="ARBA00023065"/>
    </source>
</evidence>
<dbReference type="AlphaFoldDB" id="D4S2B4"/>
<protein>
    <submittedName>
        <fullName evidence="13">CorA-like protein</fullName>
    </submittedName>
</protein>
<gene>
    <name evidence="13" type="ORF">BUTYVIB_02236</name>
</gene>
<evidence type="ECO:0000256" key="10">
    <source>
        <dbReference type="ARBA" id="ARBA00034269"/>
    </source>
</evidence>
<comment type="catalytic activity">
    <reaction evidence="10">
        <text>Mg(2+)(in) = Mg(2+)(out)</text>
        <dbReference type="Rhea" id="RHEA:29827"/>
        <dbReference type="ChEBI" id="CHEBI:18420"/>
    </reaction>
</comment>
<dbReference type="RefSeq" id="WP_005604291.1">
    <property type="nucleotide sequence ID" value="NZ_GG663524.1"/>
</dbReference>
<dbReference type="InterPro" id="IPR002523">
    <property type="entry name" value="MgTranspt_CorA/ZnTranspt_ZntB"/>
</dbReference>
<keyword evidence="3" id="KW-0813">Transport</keyword>
<dbReference type="HOGENOM" id="CLU_007127_0_1_9"/>
<comment type="subcellular location">
    <subcellularLocation>
        <location evidence="1">Cell membrane</location>
        <topology evidence="1">Multi-pass membrane protein</topology>
    </subcellularLocation>
</comment>
<dbReference type="GO" id="GO:0000287">
    <property type="term" value="F:magnesium ion binding"/>
    <property type="evidence" value="ECO:0007669"/>
    <property type="project" value="TreeGrafter"/>
</dbReference>
<dbReference type="Pfam" id="PF01544">
    <property type="entry name" value="CorA"/>
    <property type="match status" value="1"/>
</dbReference>
<dbReference type="SUPFAM" id="SSF143865">
    <property type="entry name" value="CorA soluble domain-like"/>
    <property type="match status" value="1"/>
</dbReference>
<feature type="transmembrane region" description="Helical" evidence="12">
    <location>
        <begin position="229"/>
        <end position="252"/>
    </location>
</feature>
<evidence type="ECO:0000256" key="5">
    <source>
        <dbReference type="ARBA" id="ARBA00022692"/>
    </source>
</evidence>
<dbReference type="GO" id="GO:0050897">
    <property type="term" value="F:cobalt ion binding"/>
    <property type="evidence" value="ECO:0007669"/>
    <property type="project" value="TreeGrafter"/>
</dbReference>
<dbReference type="InterPro" id="IPR045861">
    <property type="entry name" value="CorA_cytoplasmic_dom"/>
</dbReference>
<evidence type="ECO:0000256" key="4">
    <source>
        <dbReference type="ARBA" id="ARBA00022475"/>
    </source>
</evidence>
<evidence type="ECO:0000256" key="1">
    <source>
        <dbReference type="ARBA" id="ARBA00004651"/>
    </source>
</evidence>
<proteinExistence type="inferred from homology"/>
<dbReference type="PANTHER" id="PTHR46494">
    <property type="entry name" value="CORA FAMILY METAL ION TRANSPORTER (EUROFUNG)"/>
    <property type="match status" value="1"/>
</dbReference>
<evidence type="ECO:0000256" key="12">
    <source>
        <dbReference type="SAM" id="Phobius"/>
    </source>
</evidence>
<dbReference type="EMBL" id="ABWN01000037">
    <property type="protein sequence ID" value="EFF67671.1"/>
    <property type="molecule type" value="Genomic_DNA"/>
</dbReference>
<dbReference type="SUPFAM" id="SSF144083">
    <property type="entry name" value="Magnesium transport protein CorA, transmembrane region"/>
    <property type="match status" value="1"/>
</dbReference>